<proteinExistence type="predicted"/>
<feature type="compositionally biased region" description="Basic and acidic residues" evidence="1">
    <location>
        <begin position="26"/>
        <end position="42"/>
    </location>
</feature>
<dbReference type="EMBL" id="FMWP01000010">
    <property type="protein sequence ID" value="SCZ87296.1"/>
    <property type="molecule type" value="Genomic_DNA"/>
</dbReference>
<protein>
    <submittedName>
        <fullName evidence="2">BZ3500_MvSof-1268-A1-R1_Chr2-2g04762 protein</fullName>
    </submittedName>
</protein>
<sequence length="62" mass="6514">MPESTSHAAAAEKASQNAGQPSSHSHHGEEKKAGEKPEHEVGARTGKPITTQGDLTKPVEEE</sequence>
<evidence type="ECO:0000313" key="2">
    <source>
        <dbReference type="EMBL" id="SCZ87296.1"/>
    </source>
</evidence>
<name>A0A2X0LM52_9BASI</name>
<evidence type="ECO:0000256" key="1">
    <source>
        <dbReference type="SAM" id="MobiDB-lite"/>
    </source>
</evidence>
<feature type="compositionally biased region" description="Polar residues" evidence="1">
    <location>
        <begin position="14"/>
        <end position="23"/>
    </location>
</feature>
<keyword evidence="3" id="KW-1185">Reference proteome</keyword>
<dbReference type="OrthoDB" id="2533421at2759"/>
<feature type="region of interest" description="Disordered" evidence="1">
    <location>
        <begin position="1"/>
        <end position="62"/>
    </location>
</feature>
<organism evidence="2 3">
    <name type="scientific">Microbotryum saponariae</name>
    <dbReference type="NCBI Taxonomy" id="289078"/>
    <lineage>
        <taxon>Eukaryota</taxon>
        <taxon>Fungi</taxon>
        <taxon>Dikarya</taxon>
        <taxon>Basidiomycota</taxon>
        <taxon>Pucciniomycotina</taxon>
        <taxon>Microbotryomycetes</taxon>
        <taxon>Microbotryales</taxon>
        <taxon>Microbotryaceae</taxon>
        <taxon>Microbotryum</taxon>
    </lineage>
</organism>
<reference evidence="3" key="1">
    <citation type="submission" date="2016-10" db="EMBL/GenBank/DDBJ databases">
        <authorList>
            <person name="Jeantristanb JTB J.-T."/>
            <person name="Ricardo R."/>
        </authorList>
    </citation>
    <scope>NUCLEOTIDE SEQUENCE [LARGE SCALE GENOMIC DNA]</scope>
</reference>
<accession>A0A2X0LM52</accession>
<gene>
    <name evidence="2" type="ORF">BZ3500_MVSOF-1268-A1-R1_CHR2-2G04762</name>
</gene>
<evidence type="ECO:0000313" key="3">
    <source>
        <dbReference type="Proteomes" id="UP000249723"/>
    </source>
</evidence>
<dbReference type="Proteomes" id="UP000249723">
    <property type="component" value="Unassembled WGS sequence"/>
</dbReference>
<dbReference type="AlphaFoldDB" id="A0A2X0LM52"/>